<dbReference type="InterPro" id="IPR004838">
    <property type="entry name" value="NHTrfase_class1_PyrdxlP-BS"/>
</dbReference>
<dbReference type="AlphaFoldDB" id="A0AAW2VBC4"/>
<dbReference type="InterPro" id="IPR015421">
    <property type="entry name" value="PyrdxlP-dep_Trfase_major"/>
</dbReference>
<comment type="caution">
    <text evidence="10">The sequence shown here is derived from an EMBL/GenBank/DDBJ whole genome shotgun (WGS) entry which is preliminary data.</text>
</comment>
<sequence length="332" mass="36654">MKQVTVAYNKDQSPVKLNLGVGAYRTEEGKPLVLNVVRKAEQMLVNDQSRVKEYLPITGLADFNKLSAKLIFGANSPAIQENRVTTVQCLSGTGSLRVGAEFLARHYHEPTWGNHPKVFTLAGLSVKSYRYYNPSTRGLDFSGLLEDLGSAPSGAIVLLHACAHNPTGVDPTSDQWEQIRQLMRSKGLLPFFDSAYQGFASGNLDADAESIRMFVADGGECLAAQSYAKNMGLYGERVGAFSIVCKTADVATRVESQLKLVIRPMDMYTEWSVELKAMADRIISMRQQLYDALCAKVTGICIFYMYLADWGGKYMSRKMVTLQNCVEVGNEP</sequence>
<evidence type="ECO:0000256" key="8">
    <source>
        <dbReference type="RuleBase" id="RU000480"/>
    </source>
</evidence>
<dbReference type="FunFam" id="3.40.640.10:FF:000052">
    <property type="entry name" value="Aspartate aminotransferase"/>
    <property type="match status" value="1"/>
</dbReference>
<evidence type="ECO:0000256" key="1">
    <source>
        <dbReference type="ARBA" id="ARBA00001933"/>
    </source>
</evidence>
<proteinExistence type="inferred from homology"/>
<comment type="similarity">
    <text evidence="2">Belongs to the class-I pyridoxal-phosphate-dependent aminotransferase family.</text>
</comment>
<dbReference type="Gene3D" id="3.90.1150.10">
    <property type="entry name" value="Aspartate Aminotransferase, domain 1"/>
    <property type="match status" value="1"/>
</dbReference>
<reference evidence="10" key="1">
    <citation type="submission" date="2020-06" db="EMBL/GenBank/DDBJ databases">
        <authorList>
            <person name="Li T."/>
            <person name="Hu X."/>
            <person name="Zhang T."/>
            <person name="Song X."/>
            <person name="Zhang H."/>
            <person name="Dai N."/>
            <person name="Sheng W."/>
            <person name="Hou X."/>
            <person name="Wei L."/>
        </authorList>
    </citation>
    <scope>NUCLEOTIDE SEQUENCE</scope>
    <source>
        <strain evidence="10">KEN1</strain>
        <tissue evidence="10">Leaf</tissue>
    </source>
</reference>
<evidence type="ECO:0000256" key="5">
    <source>
        <dbReference type="ARBA" id="ARBA00022679"/>
    </source>
</evidence>
<dbReference type="Pfam" id="PF00155">
    <property type="entry name" value="Aminotran_1_2"/>
    <property type="match status" value="1"/>
</dbReference>
<evidence type="ECO:0000256" key="4">
    <source>
        <dbReference type="ARBA" id="ARBA00022576"/>
    </source>
</evidence>
<dbReference type="InterPro" id="IPR015424">
    <property type="entry name" value="PyrdxlP-dep_Trfase"/>
</dbReference>
<gene>
    <name evidence="10" type="ORF">Slati_2877800</name>
</gene>
<evidence type="ECO:0000256" key="7">
    <source>
        <dbReference type="ARBA" id="ARBA00049185"/>
    </source>
</evidence>
<keyword evidence="5 8" id="KW-0808">Transferase</keyword>
<keyword evidence="4 8" id="KW-0032">Aminotransferase</keyword>
<dbReference type="CDD" id="cd00609">
    <property type="entry name" value="AAT_like"/>
    <property type="match status" value="1"/>
</dbReference>
<dbReference type="PROSITE" id="PS00105">
    <property type="entry name" value="AA_TRANSFER_CLASS_1"/>
    <property type="match status" value="1"/>
</dbReference>
<evidence type="ECO:0000313" key="10">
    <source>
        <dbReference type="EMBL" id="KAL0427030.1"/>
    </source>
</evidence>
<evidence type="ECO:0000256" key="2">
    <source>
        <dbReference type="ARBA" id="ARBA00007441"/>
    </source>
</evidence>
<dbReference type="Gene3D" id="3.40.640.10">
    <property type="entry name" value="Type I PLP-dependent aspartate aminotransferase-like (Major domain)"/>
    <property type="match status" value="1"/>
</dbReference>
<evidence type="ECO:0000256" key="3">
    <source>
        <dbReference type="ARBA" id="ARBA00011738"/>
    </source>
</evidence>
<dbReference type="GO" id="GO:0005739">
    <property type="term" value="C:mitochondrion"/>
    <property type="evidence" value="ECO:0007669"/>
    <property type="project" value="TreeGrafter"/>
</dbReference>
<dbReference type="InterPro" id="IPR015422">
    <property type="entry name" value="PyrdxlP-dep_Trfase_small"/>
</dbReference>
<dbReference type="InterPro" id="IPR004839">
    <property type="entry name" value="Aminotransferase_I/II_large"/>
</dbReference>
<feature type="domain" description="Aminotransferase class I/classII large" evidence="9">
    <location>
        <begin position="16"/>
        <end position="296"/>
    </location>
</feature>
<dbReference type="EMBL" id="JACGWN010000010">
    <property type="protein sequence ID" value="KAL0427030.1"/>
    <property type="molecule type" value="Genomic_DNA"/>
</dbReference>
<evidence type="ECO:0000259" key="9">
    <source>
        <dbReference type="Pfam" id="PF00155"/>
    </source>
</evidence>
<dbReference type="EC" id="2.6.1.1" evidence="8"/>
<dbReference type="PANTHER" id="PTHR11879">
    <property type="entry name" value="ASPARTATE AMINOTRANSFERASE"/>
    <property type="match status" value="1"/>
</dbReference>
<dbReference type="GO" id="GO:0006520">
    <property type="term" value="P:amino acid metabolic process"/>
    <property type="evidence" value="ECO:0007669"/>
    <property type="project" value="InterPro"/>
</dbReference>
<name>A0AAW2VBC4_9LAMI</name>
<dbReference type="GO" id="GO:0004069">
    <property type="term" value="F:L-aspartate:2-oxoglutarate aminotransferase activity"/>
    <property type="evidence" value="ECO:0007669"/>
    <property type="project" value="UniProtKB-EC"/>
</dbReference>
<accession>A0AAW2VBC4</accession>
<evidence type="ECO:0000256" key="6">
    <source>
        <dbReference type="ARBA" id="ARBA00022898"/>
    </source>
</evidence>
<comment type="catalytic activity">
    <reaction evidence="7 8">
        <text>L-aspartate + 2-oxoglutarate = oxaloacetate + L-glutamate</text>
        <dbReference type="Rhea" id="RHEA:21824"/>
        <dbReference type="ChEBI" id="CHEBI:16452"/>
        <dbReference type="ChEBI" id="CHEBI:16810"/>
        <dbReference type="ChEBI" id="CHEBI:29985"/>
        <dbReference type="ChEBI" id="CHEBI:29991"/>
        <dbReference type="EC" id="2.6.1.1"/>
    </reaction>
</comment>
<comment type="cofactor">
    <cofactor evidence="1">
        <name>pyridoxal 5'-phosphate</name>
        <dbReference type="ChEBI" id="CHEBI:597326"/>
    </cofactor>
</comment>
<protein>
    <recommendedName>
        <fullName evidence="8">Aspartate aminotransferase</fullName>
        <ecNumber evidence="8">2.6.1.1</ecNumber>
    </recommendedName>
</protein>
<keyword evidence="6" id="KW-0663">Pyridoxal phosphate</keyword>
<organism evidence="10">
    <name type="scientific">Sesamum latifolium</name>
    <dbReference type="NCBI Taxonomy" id="2727402"/>
    <lineage>
        <taxon>Eukaryota</taxon>
        <taxon>Viridiplantae</taxon>
        <taxon>Streptophyta</taxon>
        <taxon>Embryophyta</taxon>
        <taxon>Tracheophyta</taxon>
        <taxon>Spermatophyta</taxon>
        <taxon>Magnoliopsida</taxon>
        <taxon>eudicotyledons</taxon>
        <taxon>Gunneridae</taxon>
        <taxon>Pentapetalae</taxon>
        <taxon>asterids</taxon>
        <taxon>lamiids</taxon>
        <taxon>Lamiales</taxon>
        <taxon>Pedaliaceae</taxon>
        <taxon>Sesamum</taxon>
    </lineage>
</organism>
<dbReference type="PRINTS" id="PR00799">
    <property type="entry name" value="TRANSAMINASE"/>
</dbReference>
<comment type="miscellaneous">
    <text evidence="8">In eukaryotes there are cytoplasmic, mitochondrial and chloroplastic isozymes.</text>
</comment>
<dbReference type="GO" id="GO:0030170">
    <property type="term" value="F:pyridoxal phosphate binding"/>
    <property type="evidence" value="ECO:0007669"/>
    <property type="project" value="InterPro"/>
</dbReference>
<dbReference type="PANTHER" id="PTHR11879:SF22">
    <property type="entry name" value="ASPARTATE AMINOTRANSFERASE, MITOCHONDRIAL"/>
    <property type="match status" value="1"/>
</dbReference>
<dbReference type="SUPFAM" id="SSF53383">
    <property type="entry name" value="PLP-dependent transferases"/>
    <property type="match status" value="1"/>
</dbReference>
<dbReference type="InterPro" id="IPR000796">
    <property type="entry name" value="Asp_trans"/>
</dbReference>
<comment type="subunit">
    <text evidence="3 8">Homodimer.</text>
</comment>
<reference evidence="10" key="2">
    <citation type="journal article" date="2024" name="Plant">
        <title>Genomic evolution and insights into agronomic trait innovations of Sesamum species.</title>
        <authorList>
            <person name="Miao H."/>
            <person name="Wang L."/>
            <person name="Qu L."/>
            <person name="Liu H."/>
            <person name="Sun Y."/>
            <person name="Le M."/>
            <person name="Wang Q."/>
            <person name="Wei S."/>
            <person name="Zheng Y."/>
            <person name="Lin W."/>
            <person name="Duan Y."/>
            <person name="Cao H."/>
            <person name="Xiong S."/>
            <person name="Wang X."/>
            <person name="Wei L."/>
            <person name="Li C."/>
            <person name="Ma Q."/>
            <person name="Ju M."/>
            <person name="Zhao R."/>
            <person name="Li G."/>
            <person name="Mu C."/>
            <person name="Tian Q."/>
            <person name="Mei H."/>
            <person name="Zhang T."/>
            <person name="Gao T."/>
            <person name="Zhang H."/>
        </authorList>
    </citation>
    <scope>NUCLEOTIDE SEQUENCE</scope>
    <source>
        <strain evidence="10">KEN1</strain>
    </source>
</reference>